<dbReference type="Pfam" id="PF01408">
    <property type="entry name" value="GFO_IDH_MocA"/>
    <property type="match status" value="1"/>
</dbReference>
<proteinExistence type="inferred from homology"/>
<comment type="similarity">
    <text evidence="1">Belongs to the Gfo/Idh/MocA family.</text>
</comment>
<organism evidence="4 5">
    <name type="scientific">Streptomyces zhaozhouensis</name>
    <dbReference type="NCBI Taxonomy" id="1300267"/>
    <lineage>
        <taxon>Bacteria</taxon>
        <taxon>Bacillati</taxon>
        <taxon>Actinomycetota</taxon>
        <taxon>Actinomycetes</taxon>
        <taxon>Kitasatosporales</taxon>
        <taxon>Streptomycetaceae</taxon>
        <taxon>Streptomyces</taxon>
    </lineage>
</organism>
<dbReference type="PANTHER" id="PTHR43377:SF2">
    <property type="entry name" value="BINDING ROSSMANN FOLD OXIDOREDUCTASE, PUTATIVE (AFU_ORTHOLOGUE AFUA_4G00560)-RELATED"/>
    <property type="match status" value="1"/>
</dbReference>
<dbReference type="Gene3D" id="3.30.360.10">
    <property type="entry name" value="Dihydrodipicolinate Reductase, domain 2"/>
    <property type="match status" value="1"/>
</dbReference>
<dbReference type="Gene3D" id="3.40.50.720">
    <property type="entry name" value="NAD(P)-binding Rossmann-like Domain"/>
    <property type="match status" value="1"/>
</dbReference>
<dbReference type="GO" id="GO:0000166">
    <property type="term" value="F:nucleotide binding"/>
    <property type="evidence" value="ECO:0007669"/>
    <property type="project" value="InterPro"/>
</dbReference>
<name>A0A286DID9_9ACTN</name>
<dbReference type="AlphaFoldDB" id="A0A286DID9"/>
<dbReference type="Pfam" id="PF02894">
    <property type="entry name" value="GFO_IDH_MocA_C"/>
    <property type="match status" value="1"/>
</dbReference>
<evidence type="ECO:0000259" key="2">
    <source>
        <dbReference type="Pfam" id="PF01408"/>
    </source>
</evidence>
<feature type="domain" description="Gfo/Idh/MocA-like oxidoreductase C-terminal" evidence="3">
    <location>
        <begin position="143"/>
        <end position="422"/>
    </location>
</feature>
<reference evidence="4 5" key="1">
    <citation type="submission" date="2017-09" db="EMBL/GenBank/DDBJ databases">
        <authorList>
            <person name="Ehlers B."/>
            <person name="Leendertz F.H."/>
        </authorList>
    </citation>
    <scope>NUCLEOTIDE SEQUENCE [LARGE SCALE GENOMIC DNA]</scope>
    <source>
        <strain evidence="4 5">CGMCC 4.7095</strain>
    </source>
</reference>
<dbReference type="InterPro" id="IPR051450">
    <property type="entry name" value="Gfo/Idh/MocA_Oxidoreductases"/>
</dbReference>
<evidence type="ECO:0000259" key="3">
    <source>
        <dbReference type="Pfam" id="PF02894"/>
    </source>
</evidence>
<evidence type="ECO:0000256" key="1">
    <source>
        <dbReference type="ARBA" id="ARBA00010928"/>
    </source>
</evidence>
<dbReference type="SUPFAM" id="SSF55347">
    <property type="entry name" value="Glyceraldehyde-3-phosphate dehydrogenase-like, C-terminal domain"/>
    <property type="match status" value="1"/>
</dbReference>
<dbReference type="EMBL" id="OCNE01000001">
    <property type="protein sequence ID" value="SOD58400.1"/>
    <property type="molecule type" value="Genomic_DNA"/>
</dbReference>
<gene>
    <name evidence="4" type="ORF">SAMN06297387_101128</name>
</gene>
<accession>A0A286DID9</accession>
<dbReference type="Proteomes" id="UP000219072">
    <property type="component" value="Unassembled WGS sequence"/>
</dbReference>
<dbReference type="InterPro" id="IPR000683">
    <property type="entry name" value="Gfo/Idh/MocA-like_OxRdtase_N"/>
</dbReference>
<keyword evidence="5" id="KW-1185">Reference proteome</keyword>
<dbReference type="RefSeq" id="WP_097228911.1">
    <property type="nucleotide sequence ID" value="NZ_OCNE01000001.1"/>
</dbReference>
<dbReference type="PANTHER" id="PTHR43377">
    <property type="entry name" value="BILIVERDIN REDUCTASE A"/>
    <property type="match status" value="1"/>
</dbReference>
<sequence length="433" mass="47092">MTRRYALVGLGSRARLYADALLGDWRDAGEIVALCDTNQTRMDHHNDRVLAAGLDPVPTFHPDAFDQVLAAADAVVVTTVDATHARYVVAALEAGKDVVVEKPMTTDAAGCAAIAEAAERGPGRLVVTFNYRYSPRNSAVRRVLAEGAIGQVTGVHFEWALDTLHGADYFRRWHRESRNSGGLLVHKSTHHFDLVNWWLDAGPELVFAQQQLRFYGDANPPAAELGPRPERSHGAPGLGTDPFLLDMAADPALKALYLDAEHEDGYHRDRDVFGPGIDISDTMSLLVRYDNGAQLTYALHAYAPWEGYRVVFNGTGGRLELEVVERAWASREAAIDPSATGHGDDDGYAERLTLHQHWQPPRDVPIEQGTGGHGGGDRLLLDDVFRGASEDPLRRQAGYLAGIRSVLTGVAGNESARTGLPVWLADGGTRLAD</sequence>
<feature type="domain" description="Gfo/Idh/MocA-like oxidoreductase N-terminal" evidence="2">
    <location>
        <begin position="4"/>
        <end position="128"/>
    </location>
</feature>
<dbReference type="OrthoDB" id="103047at2"/>
<dbReference type="InterPro" id="IPR004104">
    <property type="entry name" value="Gfo/Idh/MocA-like_OxRdtase_C"/>
</dbReference>
<protein>
    <submittedName>
        <fullName evidence="4">Oxidoreductase family, C-terminal alpha/beta domain</fullName>
    </submittedName>
</protein>
<dbReference type="InterPro" id="IPR036291">
    <property type="entry name" value="NAD(P)-bd_dom_sf"/>
</dbReference>
<evidence type="ECO:0000313" key="5">
    <source>
        <dbReference type="Proteomes" id="UP000219072"/>
    </source>
</evidence>
<evidence type="ECO:0000313" key="4">
    <source>
        <dbReference type="EMBL" id="SOD58400.1"/>
    </source>
</evidence>
<dbReference type="SUPFAM" id="SSF51735">
    <property type="entry name" value="NAD(P)-binding Rossmann-fold domains"/>
    <property type="match status" value="1"/>
</dbReference>